<sequence>MSRIVVGPFNRVEGDLEVSLEITEGRVQQAKVNSPLYRGFEQILQGRPPMDALVYTPRICGICSVSQSVASARALADAMQLSPNQNGQLAQNIVLANENLADLLTHFYLFFMPDFARDEYAKAVWFPEVAERFKAQKGSATKQVLPARAAFLHVMGLMAGKWPHSLSIQPGGSAKPVDRHERLKLLMIISSFRQFLEEVVFDADLESVAEISSIEALNQYRDANHWSKGDFRAFLHISEQQHLDQLGRATDRFMSFGNYPLHGKTHFRRGVSGLSGEVESLNLSKISEDLSHSWMAGERAHPAHGITLPSLDNTAGYSWCKAPRLDGEVVETGALARQQVDGHPLIRALVAQSGGNVQNRMIARLLELALVVPQMQQWLTAIKVNEPFCEQAKLPESCQGVGLVEAARGSLGHWISIHKGKIENYQVIAPTTWNFSSRDQQGQPGALEQALENTPVLTSEKEPVNVQHIVRSFDPCMVCTVH</sequence>
<dbReference type="InterPro" id="IPR001501">
    <property type="entry name" value="Ni-dep_hyd_lsu"/>
</dbReference>
<dbReference type="InterPro" id="IPR050867">
    <property type="entry name" value="NiFe/NiFeSe_hydrgnase_LSU"/>
</dbReference>
<feature type="binding site" evidence="7">
    <location>
        <position position="479"/>
    </location>
    <ligand>
        <name>Fe cation</name>
        <dbReference type="ChEBI" id="CHEBI:24875"/>
    </ligand>
</feature>
<evidence type="ECO:0000256" key="1">
    <source>
        <dbReference type="ARBA" id="ARBA00001967"/>
    </source>
</evidence>
<feature type="binding site" evidence="7">
    <location>
        <position position="60"/>
    </location>
    <ligand>
        <name>Ni(2+)</name>
        <dbReference type="ChEBI" id="CHEBI:49786"/>
    </ligand>
</feature>
<dbReference type="SUPFAM" id="SSF56762">
    <property type="entry name" value="HydB/Nqo4-like"/>
    <property type="match status" value="1"/>
</dbReference>
<feature type="binding site" evidence="7">
    <location>
        <position position="427"/>
    </location>
    <ligand>
        <name>Mg(2+)</name>
        <dbReference type="ChEBI" id="CHEBI:18420"/>
    </ligand>
</feature>
<comment type="cofactor">
    <cofactor evidence="7">
        <name>Fe cation</name>
        <dbReference type="ChEBI" id="CHEBI:24875"/>
    </cofactor>
</comment>
<dbReference type="InterPro" id="IPR018194">
    <property type="entry name" value="Ni-dep_hyd_lsu_Ni_BS"/>
</dbReference>
<feature type="binding site" evidence="7">
    <location>
        <position position="41"/>
    </location>
    <ligand>
        <name>Mg(2+)</name>
        <dbReference type="ChEBI" id="CHEBI:18420"/>
    </ligand>
</feature>
<dbReference type="Gene3D" id="1.10.645.10">
    <property type="entry name" value="Cytochrome-c3 Hydrogenase, chain B"/>
    <property type="match status" value="1"/>
</dbReference>
<keyword evidence="7" id="KW-0460">Magnesium</keyword>
<keyword evidence="4 7" id="KW-0533">Nickel</keyword>
<dbReference type="Pfam" id="PF00374">
    <property type="entry name" value="NiFeSe_Hases"/>
    <property type="match status" value="2"/>
</dbReference>
<organism evidence="8 9">
    <name type="scientific">Neptunomonas concharum</name>
    <dbReference type="NCBI Taxonomy" id="1031538"/>
    <lineage>
        <taxon>Bacteria</taxon>
        <taxon>Pseudomonadati</taxon>
        <taxon>Pseudomonadota</taxon>
        <taxon>Gammaproteobacteria</taxon>
        <taxon>Oceanospirillales</taxon>
        <taxon>Oceanospirillaceae</taxon>
        <taxon>Neptunomonas</taxon>
    </lineage>
</organism>
<feature type="binding site" evidence="7">
    <location>
        <position position="482"/>
    </location>
    <ligand>
        <name>Mg(2+)</name>
        <dbReference type="ChEBI" id="CHEBI:18420"/>
    </ligand>
</feature>
<dbReference type="OrthoDB" id="9761717at2"/>
<evidence type="ECO:0000256" key="3">
    <source>
        <dbReference type="ARBA" id="ARBA00009292"/>
    </source>
</evidence>
<comment type="similarity">
    <text evidence="3">Belongs to the [NiFe]/[NiFeSe] hydrogenase large subunit family.</text>
</comment>
<feature type="binding site" evidence="7">
    <location>
        <position position="476"/>
    </location>
    <ligand>
        <name>Ni(2+)</name>
        <dbReference type="ChEBI" id="CHEBI:49786"/>
    </ligand>
</feature>
<keyword evidence="6" id="KW-0560">Oxidoreductase</keyword>
<dbReference type="PANTHER" id="PTHR42958">
    <property type="entry name" value="HYDROGENASE-2 LARGE CHAIN"/>
    <property type="match status" value="1"/>
</dbReference>
<dbReference type="GO" id="GO:0030313">
    <property type="term" value="C:cell envelope"/>
    <property type="evidence" value="ECO:0007669"/>
    <property type="project" value="UniProtKB-SubCell"/>
</dbReference>
<dbReference type="RefSeq" id="WP_138988631.1">
    <property type="nucleotide sequence ID" value="NZ_CP043869.1"/>
</dbReference>
<evidence type="ECO:0000313" key="8">
    <source>
        <dbReference type="EMBL" id="QEQ96251.1"/>
    </source>
</evidence>
<dbReference type="PROSITE" id="PS00507">
    <property type="entry name" value="NI_HGENASE_L_1"/>
    <property type="match status" value="1"/>
</dbReference>
<dbReference type="PANTHER" id="PTHR42958:SF4">
    <property type="entry name" value="HYDROGENASE EXPRESSION_FORMATION PROTEIN HUPK"/>
    <property type="match status" value="1"/>
</dbReference>
<dbReference type="InterPro" id="IPR029014">
    <property type="entry name" value="NiFe-Hase_large"/>
</dbReference>
<dbReference type="Proteomes" id="UP000324760">
    <property type="component" value="Chromosome"/>
</dbReference>
<accession>A0A5P1RAE5</accession>
<dbReference type="EMBL" id="CP043869">
    <property type="protein sequence ID" value="QEQ96251.1"/>
    <property type="molecule type" value="Genomic_DNA"/>
</dbReference>
<evidence type="ECO:0000256" key="2">
    <source>
        <dbReference type="ARBA" id="ARBA00004196"/>
    </source>
</evidence>
<keyword evidence="7" id="KW-0408">Iron</keyword>
<name>A0A5P1RAE5_9GAMM</name>
<feature type="binding site" evidence="7">
    <location>
        <position position="63"/>
    </location>
    <ligand>
        <name>Ni(2+)</name>
        <dbReference type="ChEBI" id="CHEBI:49786"/>
    </ligand>
</feature>
<evidence type="ECO:0000256" key="4">
    <source>
        <dbReference type="ARBA" id="ARBA00022596"/>
    </source>
</evidence>
<dbReference type="KEGG" id="ncu:F0U83_05755"/>
<feature type="binding site" evidence="7">
    <location>
        <position position="63"/>
    </location>
    <ligand>
        <name>Fe cation</name>
        <dbReference type="ChEBI" id="CHEBI:24875"/>
    </ligand>
</feature>
<proteinExistence type="inferred from homology"/>
<comment type="subcellular location">
    <subcellularLocation>
        <location evidence="2">Cell envelope</location>
    </subcellularLocation>
</comment>
<keyword evidence="5 7" id="KW-0479">Metal-binding</keyword>
<evidence type="ECO:0000313" key="9">
    <source>
        <dbReference type="Proteomes" id="UP000324760"/>
    </source>
</evidence>
<reference evidence="8 9" key="1">
    <citation type="journal article" date="2019" name="Biochem. Eng. J.">
        <title>Metabolic engineering of the marine bacteria Neptunomonas concharum for the production of acetoin and meso-2,3-butanediol from acetate.</title>
        <authorList>
            <person name="Li W."/>
            <person name="Pu N."/>
            <person name="Liu C.-X."/>
            <person name="Yuan Q.-P."/>
            <person name="Li Z.-J."/>
        </authorList>
    </citation>
    <scope>NUCLEOTIDE SEQUENCE [LARGE SCALE GENOMIC DNA]</scope>
    <source>
        <strain evidence="8 9">JCM17730</strain>
    </source>
</reference>
<comment type="cofactor">
    <cofactor evidence="1 7">
        <name>Ni(2+)</name>
        <dbReference type="ChEBI" id="CHEBI:49786"/>
    </cofactor>
</comment>
<dbReference type="GO" id="GO:0008901">
    <property type="term" value="F:ferredoxin hydrogenase activity"/>
    <property type="evidence" value="ECO:0007669"/>
    <property type="project" value="InterPro"/>
</dbReference>
<evidence type="ECO:0000256" key="6">
    <source>
        <dbReference type="ARBA" id="ARBA00023002"/>
    </source>
</evidence>
<evidence type="ECO:0000256" key="7">
    <source>
        <dbReference type="PIRSR" id="PIRSR601501-1"/>
    </source>
</evidence>
<keyword evidence="9" id="KW-1185">Reference proteome</keyword>
<evidence type="ECO:0000256" key="5">
    <source>
        <dbReference type="ARBA" id="ARBA00022723"/>
    </source>
</evidence>
<dbReference type="GO" id="GO:0016151">
    <property type="term" value="F:nickel cation binding"/>
    <property type="evidence" value="ECO:0007669"/>
    <property type="project" value="InterPro"/>
</dbReference>
<protein>
    <submittedName>
        <fullName evidence="8">Nickel-dependent hydrogenase large subunit</fullName>
    </submittedName>
</protein>
<dbReference type="AlphaFoldDB" id="A0A5P1RAE5"/>
<gene>
    <name evidence="8" type="ORF">F0U83_05755</name>
</gene>